<dbReference type="RefSeq" id="WP_004780957.1">
    <property type="nucleotide sequence ID" value="NZ_KB849398.1"/>
</dbReference>
<sequence length="100" mass="10960">MQPNTSRSGIGFTYKSATRTLICLGQTFTNVYPYEIETYTAAAVSHEKRTLAAEAKKRQALRQSKQPPKKVAPAAKKSPSSSKPQARKARGTKPAHSKKI</sequence>
<name>N8WU70_9GAMM</name>
<evidence type="ECO:0000313" key="3">
    <source>
        <dbReference type="Proteomes" id="UP000013070"/>
    </source>
</evidence>
<dbReference type="AlphaFoldDB" id="N8WU70"/>
<evidence type="ECO:0000256" key="1">
    <source>
        <dbReference type="SAM" id="MobiDB-lite"/>
    </source>
</evidence>
<protein>
    <submittedName>
        <fullName evidence="2">Uncharacterized protein</fullName>
    </submittedName>
</protein>
<feature type="compositionally biased region" description="Low complexity" evidence="1">
    <location>
        <begin position="63"/>
        <end position="84"/>
    </location>
</feature>
<organism evidence="2 3">
    <name type="scientific">Acinetobacter variabilis</name>
    <dbReference type="NCBI Taxonomy" id="70346"/>
    <lineage>
        <taxon>Bacteria</taxon>
        <taxon>Pseudomonadati</taxon>
        <taxon>Pseudomonadota</taxon>
        <taxon>Gammaproteobacteria</taxon>
        <taxon>Moraxellales</taxon>
        <taxon>Moraxellaceae</taxon>
        <taxon>Acinetobacter</taxon>
    </lineage>
</organism>
<gene>
    <name evidence="2" type="ORF">F969_00666</name>
</gene>
<dbReference type="Proteomes" id="UP000013070">
    <property type="component" value="Unassembled WGS sequence"/>
</dbReference>
<proteinExistence type="predicted"/>
<accession>N8WU70</accession>
<evidence type="ECO:0000313" key="2">
    <source>
        <dbReference type="EMBL" id="ENV00434.1"/>
    </source>
</evidence>
<comment type="caution">
    <text evidence="2">The sequence shown here is derived from an EMBL/GenBank/DDBJ whole genome shotgun (WGS) entry which is preliminary data.</text>
</comment>
<dbReference type="EMBL" id="APPE01000031">
    <property type="protein sequence ID" value="ENV00434.1"/>
    <property type="molecule type" value="Genomic_DNA"/>
</dbReference>
<keyword evidence="3" id="KW-1185">Reference proteome</keyword>
<feature type="compositionally biased region" description="Basic residues" evidence="1">
    <location>
        <begin position="85"/>
        <end position="100"/>
    </location>
</feature>
<reference evidence="2 3" key="1">
    <citation type="submission" date="2013-02" db="EMBL/GenBank/DDBJ databases">
        <title>The Genome Sequence of Acinetobacter sp. NIPH 899.</title>
        <authorList>
            <consortium name="The Broad Institute Genome Sequencing Platform"/>
            <consortium name="The Broad Institute Genome Sequencing Center for Infectious Disease"/>
            <person name="Cerqueira G."/>
            <person name="Feldgarden M."/>
            <person name="Courvalin P."/>
            <person name="Perichon B."/>
            <person name="Grillot-Courvalin C."/>
            <person name="Clermont D."/>
            <person name="Rocha E."/>
            <person name="Yoon E.-J."/>
            <person name="Nemec A."/>
            <person name="Walker B."/>
            <person name="Young S.K."/>
            <person name="Zeng Q."/>
            <person name="Gargeya S."/>
            <person name="Fitzgerald M."/>
            <person name="Haas B."/>
            <person name="Abouelleil A."/>
            <person name="Alvarado L."/>
            <person name="Arachchi H.M."/>
            <person name="Berlin A.M."/>
            <person name="Chapman S.B."/>
            <person name="Dewar J."/>
            <person name="Goldberg J."/>
            <person name="Griggs A."/>
            <person name="Gujja S."/>
            <person name="Hansen M."/>
            <person name="Howarth C."/>
            <person name="Imamovic A."/>
            <person name="Larimer J."/>
            <person name="McCowan C."/>
            <person name="Murphy C."/>
            <person name="Neiman D."/>
            <person name="Pearson M."/>
            <person name="Priest M."/>
            <person name="Roberts A."/>
            <person name="Saif S."/>
            <person name="Shea T."/>
            <person name="Sisk P."/>
            <person name="Sykes S."/>
            <person name="Wortman J."/>
            <person name="Nusbaum C."/>
            <person name="Birren B."/>
        </authorList>
    </citation>
    <scope>NUCLEOTIDE SEQUENCE [LARGE SCALE GENOMIC DNA]</scope>
    <source>
        <strain evidence="2 3">NIPH 899</strain>
    </source>
</reference>
<dbReference type="HOGENOM" id="CLU_2299603_0_0_6"/>
<feature type="region of interest" description="Disordered" evidence="1">
    <location>
        <begin position="52"/>
        <end position="100"/>
    </location>
</feature>